<evidence type="ECO:0000256" key="1">
    <source>
        <dbReference type="SAM" id="MobiDB-lite"/>
    </source>
</evidence>
<feature type="compositionally biased region" description="Basic and acidic residues" evidence="1">
    <location>
        <begin position="1"/>
        <end position="34"/>
    </location>
</feature>
<dbReference type="AlphaFoldDB" id="A0A8S3DNE5"/>
<reference evidence="2" key="1">
    <citation type="submission" date="2021-02" db="EMBL/GenBank/DDBJ databases">
        <authorList>
            <person name="Nowell W R."/>
        </authorList>
    </citation>
    <scope>NUCLEOTIDE SEQUENCE</scope>
</reference>
<comment type="caution">
    <text evidence="2">The sequence shown here is derived from an EMBL/GenBank/DDBJ whole genome shotgun (WGS) entry which is preliminary data.</text>
</comment>
<feature type="region of interest" description="Disordered" evidence="1">
    <location>
        <begin position="1"/>
        <end position="55"/>
    </location>
</feature>
<protein>
    <submittedName>
        <fullName evidence="2">Uncharacterized protein</fullName>
    </submittedName>
</protein>
<dbReference type="Proteomes" id="UP000676336">
    <property type="component" value="Unassembled WGS sequence"/>
</dbReference>
<feature type="non-terminal residue" evidence="2">
    <location>
        <position position="55"/>
    </location>
</feature>
<accession>A0A8S3DNE5</accession>
<feature type="non-terminal residue" evidence="2">
    <location>
        <position position="1"/>
    </location>
</feature>
<dbReference type="EMBL" id="CAJOBI010210410">
    <property type="protein sequence ID" value="CAF5016600.1"/>
    <property type="molecule type" value="Genomic_DNA"/>
</dbReference>
<name>A0A8S3DNE5_9BILA</name>
<evidence type="ECO:0000313" key="2">
    <source>
        <dbReference type="EMBL" id="CAF5016600.1"/>
    </source>
</evidence>
<sequence length="55" mass="6020">DRETRRAKILEARGRAKRDARAKSAQGEKGEKATGEGAPGETELREADPIEKAEK</sequence>
<gene>
    <name evidence="2" type="ORF">SMN809_LOCUS57451</name>
</gene>
<proteinExistence type="predicted"/>
<organism evidence="2 3">
    <name type="scientific">Rotaria magnacalcarata</name>
    <dbReference type="NCBI Taxonomy" id="392030"/>
    <lineage>
        <taxon>Eukaryota</taxon>
        <taxon>Metazoa</taxon>
        <taxon>Spiralia</taxon>
        <taxon>Gnathifera</taxon>
        <taxon>Rotifera</taxon>
        <taxon>Eurotatoria</taxon>
        <taxon>Bdelloidea</taxon>
        <taxon>Philodinida</taxon>
        <taxon>Philodinidae</taxon>
        <taxon>Rotaria</taxon>
    </lineage>
</organism>
<feature type="compositionally biased region" description="Basic and acidic residues" evidence="1">
    <location>
        <begin position="42"/>
        <end position="55"/>
    </location>
</feature>
<evidence type="ECO:0000313" key="3">
    <source>
        <dbReference type="Proteomes" id="UP000676336"/>
    </source>
</evidence>